<feature type="domain" description="Glycosyltransferase RgtA/B/C/D-like" evidence="9">
    <location>
        <begin position="46"/>
        <end position="209"/>
    </location>
</feature>
<comment type="subcellular location">
    <subcellularLocation>
        <location evidence="1">Cell membrane</location>
        <topology evidence="1">Multi-pass membrane protein</topology>
    </subcellularLocation>
</comment>
<reference evidence="10 11" key="1">
    <citation type="submission" date="2012-07" db="EMBL/GenBank/DDBJ databases">
        <title>Draft genome sequence of Desulfovibrio magneticus str. Maddingley MBC34 obtained from a metagenomic sequence of a methanogenic enrichment isolated from coal-seam formation water in Victoria, Australia.</title>
        <authorList>
            <person name="Greenfield P."/>
            <person name="Hendry P."/>
            <person name="Li D."/>
            <person name="Rosewarne C.P."/>
            <person name="Tran-Dinh N."/>
            <person name="Elbourne L.D.H."/>
            <person name="Paulsen I.T."/>
            <person name="Midgley D.J."/>
        </authorList>
    </citation>
    <scope>NUCLEOTIDE SEQUENCE [LARGE SCALE GENOMIC DNA]</scope>
    <source>
        <strain evidence="11">Maddingley MBC34</strain>
    </source>
</reference>
<feature type="transmembrane region" description="Helical" evidence="8">
    <location>
        <begin position="276"/>
        <end position="295"/>
    </location>
</feature>
<gene>
    <name evidence="10" type="ORF">B193_2555</name>
</gene>
<evidence type="ECO:0000256" key="1">
    <source>
        <dbReference type="ARBA" id="ARBA00004651"/>
    </source>
</evidence>
<keyword evidence="5 8" id="KW-0812">Transmembrane</keyword>
<feature type="transmembrane region" description="Helical" evidence="8">
    <location>
        <begin position="156"/>
        <end position="180"/>
    </location>
</feature>
<dbReference type="PANTHER" id="PTHR33908">
    <property type="entry name" value="MANNOSYLTRANSFERASE YKCB-RELATED"/>
    <property type="match status" value="1"/>
</dbReference>
<dbReference type="AlphaFoldDB" id="K6GP16"/>
<comment type="caution">
    <text evidence="10">The sequence shown here is derived from an EMBL/GenBank/DDBJ whole genome shotgun (WGS) entry which is preliminary data.</text>
</comment>
<feature type="transmembrane region" description="Helical" evidence="8">
    <location>
        <begin position="340"/>
        <end position="358"/>
    </location>
</feature>
<dbReference type="Proteomes" id="UP000006272">
    <property type="component" value="Unassembled WGS sequence"/>
</dbReference>
<keyword evidence="7 8" id="KW-0472">Membrane</keyword>
<feature type="transmembrane region" description="Helical" evidence="8">
    <location>
        <begin position="65"/>
        <end position="85"/>
    </location>
</feature>
<keyword evidence="4" id="KW-0808">Transferase</keyword>
<keyword evidence="6 8" id="KW-1133">Transmembrane helix</keyword>
<dbReference type="GO" id="GO:0005886">
    <property type="term" value="C:plasma membrane"/>
    <property type="evidence" value="ECO:0007669"/>
    <property type="project" value="UniProtKB-SubCell"/>
</dbReference>
<dbReference type="GO" id="GO:0009103">
    <property type="term" value="P:lipopolysaccharide biosynthetic process"/>
    <property type="evidence" value="ECO:0007669"/>
    <property type="project" value="UniProtKB-ARBA"/>
</dbReference>
<keyword evidence="2" id="KW-1003">Cell membrane</keyword>
<dbReference type="Pfam" id="PF13231">
    <property type="entry name" value="PMT_2"/>
    <property type="match status" value="1"/>
</dbReference>
<evidence type="ECO:0000256" key="7">
    <source>
        <dbReference type="ARBA" id="ARBA00023136"/>
    </source>
</evidence>
<evidence type="ECO:0000256" key="6">
    <source>
        <dbReference type="ARBA" id="ARBA00022989"/>
    </source>
</evidence>
<name>K6GP16_9BACT</name>
<accession>K6GP16</accession>
<evidence type="ECO:0000256" key="8">
    <source>
        <dbReference type="SAM" id="Phobius"/>
    </source>
</evidence>
<dbReference type="PATRIC" id="fig|1206767.3.peg.2500"/>
<dbReference type="InterPro" id="IPR038731">
    <property type="entry name" value="RgtA/B/C-like"/>
</dbReference>
<evidence type="ECO:0000256" key="3">
    <source>
        <dbReference type="ARBA" id="ARBA00022676"/>
    </source>
</evidence>
<sequence length="981" mass="108779">MRLHDLAGPELQWDEFLALHRASMPVGQLLESLNAQSASDVYQDTSPPLHHLIIHFANMLSGSDFMARLPGALFGVLSLLMLYLVGKAFIDERSGLCAALYGALLQFHLFYSRYMRWYVFFYVFALLSLLCFKRLVDRPSGRTIVAYGLATAAMLYSSYIAAPFVLAQMLFTAGLALALWRSPETRRDAWRVSRTHFLGLALAGVLYLPQLQGQLVAFHTFYREGGNPIDYYRIGKALREMTIYFRDSDFTGTGLILLLMGCGIARMYRTRPKRDFWLILLFCLVPTVAAFGINVQTQITAKYLVGWFFAILIFTGAGVVHVADSLVGLLLPKGSRRTRGLATAAALALVVFASGANLDYGPFYRGWSLTYSDWSRHLLAARQDADWLMLENNRGKKVILRHEVGNAFRFFENVFDHGYKRFHFVSHKGGQQPPGLMPTFTKPQSDETLLFARGGVASRAPIQVMPGADGRFIFTDNFETLAFYETIYEACNVAPDFDGRTLSRFNLDDPGYALWKLVQPAGGSFRTLRVSLETWLHNKIRNETPDARLVVSAGQDPASLRPLATIDLAAFAAKSPELAAPFSTGSFNLPVSLEVPWADPDVPMFIRLDLLGGRHVAFADISSIRFEASCQPGEPSVDAALAVLGNIEANARVIPWSEGQAILGDTALHVFTFNDARYPPPGSNAPTTWQSAAALARFTAAHPGLAPVTIVSDAANQPAFAVYDPRLARSELELPAGRQCLVAWQGETPQSFGGLSYVGPTMRPTLRLGEQTIAIPLSVPAGSEVRLNPGGLGMVSFSPLFTDDAFNLFNMVRRENLFYCDNFLSCLEDKPCLAQYVFASELPIKGLRVTLYPAVKNDRPNYVRVFYGVNDIDARNVLIDFSERNTHDATSAYEGITRETRFDRGVKVLFVGLDLSGRGARAHSDEKYTMRFEVLLDASSLPSPTIEQSPVAVSQDSESKETMALWLDTRPIPIEQLWKLR</sequence>
<evidence type="ECO:0000256" key="5">
    <source>
        <dbReference type="ARBA" id="ARBA00022692"/>
    </source>
</evidence>
<proteinExistence type="predicted"/>
<protein>
    <recommendedName>
        <fullName evidence="9">Glycosyltransferase RgtA/B/C/D-like domain-containing protein</fullName>
    </recommendedName>
</protein>
<dbReference type="PANTHER" id="PTHR33908:SF11">
    <property type="entry name" value="MEMBRANE PROTEIN"/>
    <property type="match status" value="1"/>
</dbReference>
<feature type="transmembrane region" description="Helical" evidence="8">
    <location>
        <begin position="307"/>
        <end position="331"/>
    </location>
</feature>
<feature type="transmembrane region" description="Helical" evidence="8">
    <location>
        <begin position="250"/>
        <end position="269"/>
    </location>
</feature>
<keyword evidence="3" id="KW-0328">Glycosyltransferase</keyword>
<evidence type="ECO:0000259" key="9">
    <source>
        <dbReference type="Pfam" id="PF13231"/>
    </source>
</evidence>
<evidence type="ECO:0000313" key="10">
    <source>
        <dbReference type="EMBL" id="EKO38746.1"/>
    </source>
</evidence>
<evidence type="ECO:0000256" key="2">
    <source>
        <dbReference type="ARBA" id="ARBA00022475"/>
    </source>
</evidence>
<evidence type="ECO:0000256" key="4">
    <source>
        <dbReference type="ARBA" id="ARBA00022679"/>
    </source>
</evidence>
<dbReference type="GO" id="GO:0016763">
    <property type="term" value="F:pentosyltransferase activity"/>
    <property type="evidence" value="ECO:0007669"/>
    <property type="project" value="TreeGrafter"/>
</dbReference>
<feature type="transmembrane region" description="Helical" evidence="8">
    <location>
        <begin position="192"/>
        <end position="209"/>
    </location>
</feature>
<feature type="transmembrane region" description="Helical" evidence="8">
    <location>
        <begin position="117"/>
        <end position="136"/>
    </location>
</feature>
<evidence type="ECO:0000313" key="11">
    <source>
        <dbReference type="Proteomes" id="UP000006272"/>
    </source>
</evidence>
<dbReference type="InterPro" id="IPR050297">
    <property type="entry name" value="LipidA_mod_glycosyltrf_83"/>
</dbReference>
<organism evidence="10 11">
    <name type="scientific">Solidesulfovibrio magneticus str. Maddingley MBC34</name>
    <dbReference type="NCBI Taxonomy" id="1206767"/>
    <lineage>
        <taxon>Bacteria</taxon>
        <taxon>Pseudomonadati</taxon>
        <taxon>Thermodesulfobacteriota</taxon>
        <taxon>Desulfovibrionia</taxon>
        <taxon>Desulfovibrionales</taxon>
        <taxon>Desulfovibrionaceae</taxon>
        <taxon>Solidesulfovibrio</taxon>
    </lineage>
</organism>
<dbReference type="EMBL" id="ALAO01000215">
    <property type="protein sequence ID" value="EKO38746.1"/>
    <property type="molecule type" value="Genomic_DNA"/>
</dbReference>